<keyword evidence="2" id="KW-1185">Reference proteome</keyword>
<gene>
    <name evidence="1" type="ORF">TSUD_215320</name>
</gene>
<evidence type="ECO:0000313" key="2">
    <source>
        <dbReference type="Proteomes" id="UP000242715"/>
    </source>
</evidence>
<name>A0A2Z6N6J7_TRISU</name>
<proteinExistence type="predicted"/>
<reference evidence="2" key="1">
    <citation type="journal article" date="2017" name="Front. Plant Sci.">
        <title>Climate Clever Clovers: New Paradigm to Reduce the Environmental Footprint of Ruminants by Breeding Low Methanogenic Forages Utilizing Haplotype Variation.</title>
        <authorList>
            <person name="Kaur P."/>
            <person name="Appels R."/>
            <person name="Bayer P.E."/>
            <person name="Keeble-Gagnere G."/>
            <person name="Wang J."/>
            <person name="Hirakawa H."/>
            <person name="Shirasawa K."/>
            <person name="Vercoe P."/>
            <person name="Stefanova K."/>
            <person name="Durmic Z."/>
            <person name="Nichols P."/>
            <person name="Revell C."/>
            <person name="Isobe S.N."/>
            <person name="Edwards D."/>
            <person name="Erskine W."/>
        </authorList>
    </citation>
    <scope>NUCLEOTIDE SEQUENCE [LARGE SCALE GENOMIC DNA]</scope>
    <source>
        <strain evidence="2">cv. Daliak</strain>
    </source>
</reference>
<accession>A0A2Z6N6J7</accession>
<organism evidence="1 2">
    <name type="scientific">Trifolium subterraneum</name>
    <name type="common">Subterranean clover</name>
    <dbReference type="NCBI Taxonomy" id="3900"/>
    <lineage>
        <taxon>Eukaryota</taxon>
        <taxon>Viridiplantae</taxon>
        <taxon>Streptophyta</taxon>
        <taxon>Embryophyta</taxon>
        <taxon>Tracheophyta</taxon>
        <taxon>Spermatophyta</taxon>
        <taxon>Magnoliopsida</taxon>
        <taxon>eudicotyledons</taxon>
        <taxon>Gunneridae</taxon>
        <taxon>Pentapetalae</taxon>
        <taxon>rosids</taxon>
        <taxon>fabids</taxon>
        <taxon>Fabales</taxon>
        <taxon>Fabaceae</taxon>
        <taxon>Papilionoideae</taxon>
        <taxon>50 kb inversion clade</taxon>
        <taxon>NPAAA clade</taxon>
        <taxon>Hologalegina</taxon>
        <taxon>IRL clade</taxon>
        <taxon>Trifolieae</taxon>
        <taxon>Trifolium</taxon>
    </lineage>
</organism>
<protein>
    <submittedName>
        <fullName evidence="1">Uncharacterized protein</fullName>
    </submittedName>
</protein>
<evidence type="ECO:0000313" key="1">
    <source>
        <dbReference type="EMBL" id="GAU31730.1"/>
    </source>
</evidence>
<sequence length="70" mass="7982">MEKIRNHKIFYCRWKSVEKTGSGSAPCARRKAVQQPLERESGAVFRVLHQHQARVLEGFSWVSLGLGESL</sequence>
<dbReference type="AlphaFoldDB" id="A0A2Z6N6J7"/>
<dbReference type="Proteomes" id="UP000242715">
    <property type="component" value="Unassembled WGS sequence"/>
</dbReference>
<dbReference type="EMBL" id="DF973466">
    <property type="protein sequence ID" value="GAU31730.1"/>
    <property type="molecule type" value="Genomic_DNA"/>
</dbReference>